<name>A0ACC1AIX1_9ROSI</name>
<accession>A0ACC1AIX1</accession>
<reference evidence="2" key="1">
    <citation type="journal article" date="2023" name="G3 (Bethesda)">
        <title>Genome assembly and association tests identify interacting loci associated with vigor, precocity, and sex in interspecific pistachio rootstocks.</title>
        <authorList>
            <person name="Palmer W."/>
            <person name="Jacygrad E."/>
            <person name="Sagayaradj S."/>
            <person name="Cavanaugh K."/>
            <person name="Han R."/>
            <person name="Bertier L."/>
            <person name="Beede B."/>
            <person name="Kafkas S."/>
            <person name="Golino D."/>
            <person name="Preece J."/>
            <person name="Michelmore R."/>
        </authorList>
    </citation>
    <scope>NUCLEOTIDE SEQUENCE [LARGE SCALE GENOMIC DNA]</scope>
</reference>
<evidence type="ECO:0000313" key="1">
    <source>
        <dbReference type="EMBL" id="KAJ0086630.1"/>
    </source>
</evidence>
<sequence>MCGGSSSYTVVLGVASNANRPSLARNKERGEFIEGDEMRMLPQCGHGFHVVCIDKWWLHTPLVLHAAVFWWLAVQELWLASTGASSLAGVGGGGGGGGSFCF</sequence>
<dbReference type="Proteomes" id="UP001164250">
    <property type="component" value="Chromosome 10"/>
</dbReference>
<evidence type="ECO:0000313" key="2">
    <source>
        <dbReference type="Proteomes" id="UP001164250"/>
    </source>
</evidence>
<organism evidence="1 2">
    <name type="scientific">Pistacia atlantica</name>
    <dbReference type="NCBI Taxonomy" id="434234"/>
    <lineage>
        <taxon>Eukaryota</taxon>
        <taxon>Viridiplantae</taxon>
        <taxon>Streptophyta</taxon>
        <taxon>Embryophyta</taxon>
        <taxon>Tracheophyta</taxon>
        <taxon>Spermatophyta</taxon>
        <taxon>Magnoliopsida</taxon>
        <taxon>eudicotyledons</taxon>
        <taxon>Gunneridae</taxon>
        <taxon>Pentapetalae</taxon>
        <taxon>rosids</taxon>
        <taxon>malvids</taxon>
        <taxon>Sapindales</taxon>
        <taxon>Anacardiaceae</taxon>
        <taxon>Pistacia</taxon>
    </lineage>
</organism>
<gene>
    <name evidence="1" type="ORF">Patl1_07137</name>
</gene>
<dbReference type="EMBL" id="CM047906">
    <property type="protein sequence ID" value="KAJ0086630.1"/>
    <property type="molecule type" value="Genomic_DNA"/>
</dbReference>
<proteinExistence type="predicted"/>
<protein>
    <submittedName>
        <fullName evidence="1">Uncharacterized protein</fullName>
    </submittedName>
</protein>
<keyword evidence="2" id="KW-1185">Reference proteome</keyword>
<comment type="caution">
    <text evidence="1">The sequence shown here is derived from an EMBL/GenBank/DDBJ whole genome shotgun (WGS) entry which is preliminary data.</text>
</comment>